<gene>
    <name evidence="1" type="ORF">QYE76_004391</name>
</gene>
<dbReference type="GO" id="GO:0006334">
    <property type="term" value="P:nucleosome assembly"/>
    <property type="evidence" value="ECO:0007669"/>
    <property type="project" value="TreeGrafter"/>
</dbReference>
<dbReference type="Proteomes" id="UP001231189">
    <property type="component" value="Unassembled WGS sequence"/>
</dbReference>
<proteinExistence type="predicted"/>
<organism evidence="1 2">
    <name type="scientific">Lolium multiflorum</name>
    <name type="common">Italian ryegrass</name>
    <name type="synonym">Lolium perenne subsp. multiflorum</name>
    <dbReference type="NCBI Taxonomy" id="4521"/>
    <lineage>
        <taxon>Eukaryota</taxon>
        <taxon>Viridiplantae</taxon>
        <taxon>Streptophyta</taxon>
        <taxon>Embryophyta</taxon>
        <taxon>Tracheophyta</taxon>
        <taxon>Spermatophyta</taxon>
        <taxon>Magnoliopsida</taxon>
        <taxon>Liliopsida</taxon>
        <taxon>Poales</taxon>
        <taxon>Poaceae</taxon>
        <taxon>BOP clade</taxon>
        <taxon>Pooideae</taxon>
        <taxon>Poodae</taxon>
        <taxon>Poeae</taxon>
        <taxon>Poeae Chloroplast Group 2 (Poeae type)</taxon>
        <taxon>Loliodinae</taxon>
        <taxon>Loliinae</taxon>
        <taxon>Lolium</taxon>
    </lineage>
</organism>
<dbReference type="AlphaFoldDB" id="A0AAD8W2E9"/>
<name>A0AAD8W2E9_LOLMU</name>
<dbReference type="PANTHER" id="PTHR15272">
    <property type="entry name" value="CHROMATIN ASSEMBLY FACTOR 1 SUBUNIT A CAF-1 SUBUNIT A"/>
    <property type="match status" value="1"/>
</dbReference>
<protein>
    <submittedName>
        <fullName evidence="1">Uncharacterized protein</fullName>
    </submittedName>
</protein>
<reference evidence="1" key="1">
    <citation type="submission" date="2023-07" db="EMBL/GenBank/DDBJ databases">
        <title>A chromosome-level genome assembly of Lolium multiflorum.</title>
        <authorList>
            <person name="Chen Y."/>
            <person name="Copetti D."/>
            <person name="Kolliker R."/>
            <person name="Studer B."/>
        </authorList>
    </citation>
    <scope>NUCLEOTIDE SEQUENCE</scope>
    <source>
        <strain evidence="1">02402/16</strain>
        <tissue evidence="1">Leaf</tissue>
    </source>
</reference>
<evidence type="ECO:0000313" key="2">
    <source>
        <dbReference type="Proteomes" id="UP001231189"/>
    </source>
</evidence>
<keyword evidence="2" id="KW-1185">Reference proteome</keyword>
<dbReference type="GO" id="GO:0005634">
    <property type="term" value="C:nucleus"/>
    <property type="evidence" value="ECO:0007669"/>
    <property type="project" value="TreeGrafter"/>
</dbReference>
<dbReference type="GO" id="GO:0033186">
    <property type="term" value="C:CAF-1 complex"/>
    <property type="evidence" value="ECO:0007669"/>
    <property type="project" value="TreeGrafter"/>
</dbReference>
<dbReference type="EMBL" id="JAUUTY010000005">
    <property type="protein sequence ID" value="KAK1630076.1"/>
    <property type="molecule type" value="Genomic_DNA"/>
</dbReference>
<sequence length="80" mass="9393">MYGQSSPDADVLEDESEMSLWCWEVRDLKLMPVKIRGFLSGRRTARKKIHERNNAIHCKSFLFTTMSQLQSSKLIFLWSL</sequence>
<evidence type="ECO:0000313" key="1">
    <source>
        <dbReference type="EMBL" id="KAK1630076.1"/>
    </source>
</evidence>
<dbReference type="PANTHER" id="PTHR15272:SF0">
    <property type="entry name" value="CHROMATIN ASSEMBLY FACTOR 1 SUBUNIT A"/>
    <property type="match status" value="1"/>
</dbReference>
<comment type="caution">
    <text evidence="1">The sequence shown here is derived from an EMBL/GenBank/DDBJ whole genome shotgun (WGS) entry which is preliminary data.</text>
</comment>
<accession>A0AAD8W2E9</accession>